<proteinExistence type="predicted"/>
<organism evidence="13 14">
    <name type="scientific">Desmophyllum pertusum</name>
    <dbReference type="NCBI Taxonomy" id="174260"/>
    <lineage>
        <taxon>Eukaryota</taxon>
        <taxon>Metazoa</taxon>
        <taxon>Cnidaria</taxon>
        <taxon>Anthozoa</taxon>
        <taxon>Hexacorallia</taxon>
        <taxon>Scleractinia</taxon>
        <taxon>Caryophylliina</taxon>
        <taxon>Caryophylliidae</taxon>
        <taxon>Desmophyllum</taxon>
    </lineage>
</organism>
<evidence type="ECO:0000313" key="13">
    <source>
        <dbReference type="EMBL" id="KAJ7355091.1"/>
    </source>
</evidence>
<evidence type="ECO:0000256" key="3">
    <source>
        <dbReference type="ARBA" id="ARBA00022692"/>
    </source>
</evidence>
<keyword evidence="4 11" id="KW-1133">Transmembrane helix</keyword>
<feature type="domain" description="G-protein coupled receptors family 1 profile" evidence="12">
    <location>
        <begin position="1"/>
        <end position="138"/>
    </location>
</feature>
<feature type="transmembrane region" description="Helical" evidence="11">
    <location>
        <begin position="25"/>
        <end position="49"/>
    </location>
</feature>
<comment type="caution">
    <text evidence="13">The sequence shown here is derived from an EMBL/GenBank/DDBJ whole genome shotgun (WGS) entry which is preliminary data.</text>
</comment>
<feature type="compositionally biased region" description="Polar residues" evidence="10">
    <location>
        <begin position="190"/>
        <end position="200"/>
    </location>
</feature>
<dbReference type="Pfam" id="PF00001">
    <property type="entry name" value="7tm_1"/>
    <property type="match status" value="1"/>
</dbReference>
<dbReference type="GO" id="GO:0004930">
    <property type="term" value="F:G protein-coupled receptor activity"/>
    <property type="evidence" value="ECO:0007669"/>
    <property type="project" value="UniProtKB-KW"/>
</dbReference>
<keyword evidence="5" id="KW-0297">G-protein coupled receptor</keyword>
<dbReference type="AlphaFoldDB" id="A0A9X0CIE2"/>
<evidence type="ECO:0000256" key="2">
    <source>
        <dbReference type="ARBA" id="ARBA00022475"/>
    </source>
</evidence>
<gene>
    <name evidence="13" type="primary">ADORA2B_2</name>
    <name evidence="13" type="ORF">OS493_027880</name>
</gene>
<evidence type="ECO:0000259" key="12">
    <source>
        <dbReference type="PROSITE" id="PS50262"/>
    </source>
</evidence>
<feature type="compositionally biased region" description="Basic and acidic residues" evidence="10">
    <location>
        <begin position="201"/>
        <end position="214"/>
    </location>
</feature>
<evidence type="ECO:0000256" key="9">
    <source>
        <dbReference type="ARBA" id="ARBA00023224"/>
    </source>
</evidence>
<name>A0A9X0CIE2_9CNID</name>
<dbReference type="OrthoDB" id="5978653at2759"/>
<keyword evidence="3 11" id="KW-0812">Transmembrane</keyword>
<evidence type="ECO:0000256" key="7">
    <source>
        <dbReference type="ARBA" id="ARBA00023170"/>
    </source>
</evidence>
<feature type="transmembrane region" description="Helical" evidence="11">
    <location>
        <begin position="118"/>
        <end position="140"/>
    </location>
</feature>
<keyword evidence="14" id="KW-1185">Reference proteome</keyword>
<protein>
    <submittedName>
        <fullName evidence="13">Adenosine receptor A2b</fullName>
    </submittedName>
</protein>
<dbReference type="PANTHER" id="PTHR24246:SF27">
    <property type="entry name" value="ADENOSINE RECEPTOR, ISOFORM A"/>
    <property type="match status" value="1"/>
</dbReference>
<evidence type="ECO:0000256" key="4">
    <source>
        <dbReference type="ARBA" id="ARBA00022989"/>
    </source>
</evidence>
<keyword evidence="2" id="KW-1003">Cell membrane</keyword>
<dbReference type="InterPro" id="IPR000276">
    <property type="entry name" value="GPCR_Rhodpsn"/>
</dbReference>
<keyword evidence="7 13" id="KW-0675">Receptor</keyword>
<dbReference type="CDD" id="cd00637">
    <property type="entry name" value="7tm_classA_rhodopsin-like"/>
    <property type="match status" value="1"/>
</dbReference>
<evidence type="ECO:0000256" key="6">
    <source>
        <dbReference type="ARBA" id="ARBA00023136"/>
    </source>
</evidence>
<keyword evidence="6 11" id="KW-0472">Membrane</keyword>
<dbReference type="PANTHER" id="PTHR24246">
    <property type="entry name" value="OLFACTORY RECEPTOR AND ADENOSINE RECEPTOR"/>
    <property type="match status" value="1"/>
</dbReference>
<evidence type="ECO:0000256" key="11">
    <source>
        <dbReference type="SAM" id="Phobius"/>
    </source>
</evidence>
<reference evidence="13" key="1">
    <citation type="submission" date="2023-01" db="EMBL/GenBank/DDBJ databases">
        <title>Genome assembly of the deep-sea coral Lophelia pertusa.</title>
        <authorList>
            <person name="Herrera S."/>
            <person name="Cordes E."/>
        </authorList>
    </citation>
    <scope>NUCLEOTIDE SEQUENCE</scope>
    <source>
        <strain evidence="13">USNM1676648</strain>
        <tissue evidence="13">Polyp</tissue>
    </source>
</reference>
<dbReference type="PRINTS" id="PR00237">
    <property type="entry name" value="GPCRRHODOPSN"/>
</dbReference>
<feature type="transmembrane region" description="Helical" evidence="11">
    <location>
        <begin position="80"/>
        <end position="106"/>
    </location>
</feature>
<feature type="region of interest" description="Disordered" evidence="10">
    <location>
        <begin position="185"/>
        <end position="221"/>
    </location>
</feature>
<keyword evidence="9" id="KW-0807">Transducer</keyword>
<evidence type="ECO:0000313" key="14">
    <source>
        <dbReference type="Proteomes" id="UP001163046"/>
    </source>
</evidence>
<dbReference type="Proteomes" id="UP001163046">
    <property type="component" value="Unassembled WGS sequence"/>
</dbReference>
<dbReference type="Gene3D" id="1.20.1070.10">
    <property type="entry name" value="Rhodopsin 7-helix transmembrane proteins"/>
    <property type="match status" value="1"/>
</dbReference>
<keyword evidence="8" id="KW-0325">Glycoprotein</keyword>
<accession>A0A9X0CIE2</accession>
<dbReference type="EMBL" id="MU827327">
    <property type="protein sequence ID" value="KAJ7355091.1"/>
    <property type="molecule type" value="Genomic_DNA"/>
</dbReference>
<dbReference type="SUPFAM" id="SSF81321">
    <property type="entry name" value="Family A G protein-coupled receptor-like"/>
    <property type="match status" value="1"/>
</dbReference>
<evidence type="ECO:0000256" key="8">
    <source>
        <dbReference type="ARBA" id="ARBA00023180"/>
    </source>
</evidence>
<evidence type="ECO:0000256" key="5">
    <source>
        <dbReference type="ARBA" id="ARBA00023040"/>
    </source>
</evidence>
<dbReference type="InterPro" id="IPR017452">
    <property type="entry name" value="GPCR_Rhodpsn_7TM"/>
</dbReference>
<comment type="subcellular location">
    <subcellularLocation>
        <location evidence="1">Cell membrane</location>
        <topology evidence="1">Multi-pass membrane protein</topology>
    </subcellularLocation>
</comment>
<evidence type="ECO:0000256" key="10">
    <source>
        <dbReference type="SAM" id="MobiDB-lite"/>
    </source>
</evidence>
<sequence>MASGLAWVVAIILPSEDLWTSKENFVAIISGCVTLFIFLPVLIYFNVAVYKEVRRNEKQIAANQVSLEVKEKLLKNKRAFYTTTIVLFAILLCYIPVNICVIIVRSFKDRIPTNVGHIVLYLVTLLPILNSLFNPLIYAVRIRYFRVAFIQLLSRKTIAQAEELERNIFGPRQVGVISTAKQEQRRASQEENVQQGNETLNNEHETTARIQPHEEYEETAF</sequence>
<dbReference type="GO" id="GO:0005886">
    <property type="term" value="C:plasma membrane"/>
    <property type="evidence" value="ECO:0007669"/>
    <property type="project" value="UniProtKB-SubCell"/>
</dbReference>
<evidence type="ECO:0000256" key="1">
    <source>
        <dbReference type="ARBA" id="ARBA00004651"/>
    </source>
</evidence>
<dbReference type="PROSITE" id="PS50262">
    <property type="entry name" value="G_PROTEIN_RECEP_F1_2"/>
    <property type="match status" value="1"/>
</dbReference>